<evidence type="ECO:0008006" key="4">
    <source>
        <dbReference type="Google" id="ProtNLM"/>
    </source>
</evidence>
<keyword evidence="1" id="KW-0472">Membrane</keyword>
<feature type="transmembrane region" description="Helical" evidence="1">
    <location>
        <begin position="63"/>
        <end position="87"/>
    </location>
</feature>
<sequence length="111" mass="13307">MSITTGLVLIGSCFFIAEMCQLFMRRNMRIKRKPCEWQYTPFFFVLLITLFLVRNIIHFPPLLSIILKFGLLYSGIGLLILFCLFCIRHTHYQSYIFILNWLNRDDNNRHI</sequence>
<feature type="transmembrane region" description="Helical" evidence="1">
    <location>
        <begin position="6"/>
        <end position="24"/>
    </location>
</feature>
<keyword evidence="1" id="KW-1133">Transmembrane helix</keyword>
<keyword evidence="1" id="KW-0812">Transmembrane</keyword>
<organism evidence="2 3">
    <name type="scientific">Bacillus cytotoxicus</name>
    <dbReference type="NCBI Taxonomy" id="580165"/>
    <lineage>
        <taxon>Bacteria</taxon>
        <taxon>Bacillati</taxon>
        <taxon>Bacillota</taxon>
        <taxon>Bacilli</taxon>
        <taxon>Bacillales</taxon>
        <taxon>Bacillaceae</taxon>
        <taxon>Bacillus</taxon>
        <taxon>Bacillus cereus group</taxon>
    </lineage>
</organism>
<name>A0AAX2CGG3_9BACI</name>
<accession>A0AAX2CGG3</accession>
<evidence type="ECO:0000313" key="3">
    <source>
        <dbReference type="Proteomes" id="UP000242164"/>
    </source>
</evidence>
<dbReference type="Proteomes" id="UP000242164">
    <property type="component" value="Unassembled WGS sequence"/>
</dbReference>
<evidence type="ECO:0000313" key="2">
    <source>
        <dbReference type="EMBL" id="SCL91340.1"/>
    </source>
</evidence>
<proteinExistence type="predicted"/>
<dbReference type="RefSeq" id="WP_087098595.1">
    <property type="nucleotide sequence ID" value="NZ_CP066179.1"/>
</dbReference>
<comment type="caution">
    <text evidence="2">The sequence shown here is derived from an EMBL/GenBank/DDBJ whole genome shotgun (WGS) entry which is preliminary data.</text>
</comment>
<reference evidence="2 3" key="1">
    <citation type="submission" date="2016-08" db="EMBL/GenBank/DDBJ databases">
        <authorList>
            <person name="Loux V."/>
            <person name="Rue O."/>
        </authorList>
    </citation>
    <scope>NUCLEOTIDE SEQUENCE [LARGE SCALE GENOMIC DNA]</scope>
    <source>
        <strain evidence="2 3">AFSSA_08CEB44bac</strain>
    </source>
</reference>
<feature type="transmembrane region" description="Helical" evidence="1">
    <location>
        <begin position="36"/>
        <end position="57"/>
    </location>
</feature>
<dbReference type="AlphaFoldDB" id="A0AAX2CGG3"/>
<evidence type="ECO:0000256" key="1">
    <source>
        <dbReference type="SAM" id="Phobius"/>
    </source>
</evidence>
<protein>
    <recommendedName>
        <fullName evidence="4">Group-specific protein</fullName>
    </recommendedName>
</protein>
<gene>
    <name evidence="2" type="ORF">BCB44BAC_01861</name>
</gene>
<dbReference type="EMBL" id="FMIK01000024">
    <property type="protein sequence ID" value="SCL91340.1"/>
    <property type="molecule type" value="Genomic_DNA"/>
</dbReference>